<evidence type="ECO:0000313" key="2">
    <source>
        <dbReference type="EMBL" id="DAD99990.1"/>
    </source>
</evidence>
<keyword evidence="1" id="KW-0812">Transmembrane</keyword>
<proteinExistence type="predicted"/>
<protein>
    <submittedName>
        <fullName evidence="2">Cell division suppressor protein</fullName>
    </submittedName>
</protein>
<keyword evidence="1" id="KW-1133">Transmembrane helix</keyword>
<evidence type="ECO:0000256" key="1">
    <source>
        <dbReference type="SAM" id="Phobius"/>
    </source>
</evidence>
<keyword evidence="1" id="KW-0472">Membrane</keyword>
<sequence>MCNKRRRNKDRRTVAVILGLLAAMLLIVVICSRESERPRREDFVPVTRVIKAGDTAWRIADEYCPETLDKREYLGWCEQLNGADMGYIRVGEQVVFLERVR</sequence>
<keyword evidence="2" id="KW-0131">Cell cycle</keyword>
<dbReference type="EMBL" id="BK015297">
    <property type="protein sequence ID" value="DAD99990.1"/>
    <property type="molecule type" value="Genomic_DNA"/>
</dbReference>
<organism evidence="2">
    <name type="scientific">Siphoviridae sp. ctiMP24</name>
    <dbReference type="NCBI Taxonomy" id="2825621"/>
    <lineage>
        <taxon>Viruses</taxon>
        <taxon>Duplodnaviria</taxon>
        <taxon>Heunggongvirae</taxon>
        <taxon>Uroviricota</taxon>
        <taxon>Caudoviricetes</taxon>
    </lineage>
</organism>
<accession>A0A8S5NYU6</accession>
<feature type="transmembrane region" description="Helical" evidence="1">
    <location>
        <begin position="12"/>
        <end position="30"/>
    </location>
</feature>
<dbReference type="GO" id="GO:0051301">
    <property type="term" value="P:cell division"/>
    <property type="evidence" value="ECO:0007669"/>
    <property type="project" value="UniProtKB-KW"/>
</dbReference>
<reference evidence="2" key="1">
    <citation type="journal article" date="2021" name="Proc. Natl. Acad. Sci. U.S.A.">
        <title>A Catalog of Tens of Thousands of Viruses from Human Metagenomes Reveals Hidden Associations with Chronic Diseases.</title>
        <authorList>
            <person name="Tisza M.J."/>
            <person name="Buck C.B."/>
        </authorList>
    </citation>
    <scope>NUCLEOTIDE SEQUENCE</scope>
    <source>
        <strain evidence="2">CtiMP24</strain>
    </source>
</reference>
<keyword evidence="2" id="KW-0132">Cell division</keyword>
<name>A0A8S5NYU6_9CAUD</name>